<comment type="caution">
    <text evidence="2">The sequence shown here is derived from an EMBL/GenBank/DDBJ whole genome shotgun (WGS) entry which is preliminary data.</text>
</comment>
<feature type="signal peptide" evidence="1">
    <location>
        <begin position="1"/>
        <end position="19"/>
    </location>
</feature>
<proteinExistence type="predicted"/>
<reference evidence="2 3" key="1">
    <citation type="submission" date="2018-06" db="EMBL/GenBank/DDBJ databases">
        <title>Genomic Encyclopedia of Archaeal and Bacterial Type Strains, Phase II (KMG-II): from individual species to whole genera.</title>
        <authorList>
            <person name="Goeker M."/>
        </authorList>
    </citation>
    <scope>NUCLEOTIDE SEQUENCE [LARGE SCALE GENOMIC DNA]</scope>
    <source>
        <strain evidence="2 3">DSM 19830</strain>
    </source>
</reference>
<keyword evidence="3" id="KW-1185">Reference proteome</keyword>
<dbReference type="AlphaFoldDB" id="A0A2W7QFR5"/>
<dbReference type="Proteomes" id="UP000248882">
    <property type="component" value="Unassembled WGS sequence"/>
</dbReference>
<keyword evidence="1" id="KW-0732">Signal</keyword>
<evidence type="ECO:0000256" key="1">
    <source>
        <dbReference type="SAM" id="SignalP"/>
    </source>
</evidence>
<evidence type="ECO:0000313" key="3">
    <source>
        <dbReference type="Proteomes" id="UP000248882"/>
    </source>
</evidence>
<name>A0A2W7QFR5_9BACT</name>
<evidence type="ECO:0000313" key="2">
    <source>
        <dbReference type="EMBL" id="PZX47093.1"/>
    </source>
</evidence>
<sequence length="86" mass="9344">MKKLLIGLAFSFICFSGFALELPPYNACGAENVASMVMQIEQNLCEGEYEIHDICDLDANGDPHEYHVTMSYDGPNSSCGGLPVLP</sequence>
<dbReference type="EMBL" id="QKZT01000026">
    <property type="protein sequence ID" value="PZX47093.1"/>
    <property type="molecule type" value="Genomic_DNA"/>
</dbReference>
<protein>
    <submittedName>
        <fullName evidence="2">Uncharacterized protein</fullName>
    </submittedName>
</protein>
<feature type="chain" id="PRO_5016040222" evidence="1">
    <location>
        <begin position="20"/>
        <end position="86"/>
    </location>
</feature>
<organism evidence="2 3">
    <name type="scientific">Algoriphagus chordae</name>
    <dbReference type="NCBI Taxonomy" id="237019"/>
    <lineage>
        <taxon>Bacteria</taxon>
        <taxon>Pseudomonadati</taxon>
        <taxon>Bacteroidota</taxon>
        <taxon>Cytophagia</taxon>
        <taxon>Cytophagales</taxon>
        <taxon>Cyclobacteriaceae</taxon>
        <taxon>Algoriphagus</taxon>
    </lineage>
</organism>
<accession>A0A2W7QFR5</accession>
<gene>
    <name evidence="2" type="ORF">LV85_04051</name>
</gene>